<evidence type="ECO:0000313" key="5">
    <source>
        <dbReference type="EMBL" id="NML76491.1"/>
    </source>
</evidence>
<dbReference type="GO" id="GO:0005829">
    <property type="term" value="C:cytosol"/>
    <property type="evidence" value="ECO:0007669"/>
    <property type="project" value="TreeGrafter"/>
</dbReference>
<comment type="catalytic activity">
    <reaction evidence="1">
        <text>3-hydroxy-2-methylpropanoyl-CoA + H2O = 3-hydroxy-2-methylpropanoate + CoA + H(+)</text>
        <dbReference type="Rhea" id="RHEA:20888"/>
        <dbReference type="ChEBI" id="CHEBI:11805"/>
        <dbReference type="ChEBI" id="CHEBI:15377"/>
        <dbReference type="ChEBI" id="CHEBI:15378"/>
        <dbReference type="ChEBI" id="CHEBI:57287"/>
        <dbReference type="ChEBI" id="CHEBI:57340"/>
        <dbReference type="EC" id="3.1.2.4"/>
    </reaction>
</comment>
<dbReference type="NCBIfam" id="NF004127">
    <property type="entry name" value="PRK05617.1"/>
    <property type="match status" value="1"/>
</dbReference>
<proteinExistence type="predicted"/>
<dbReference type="EC" id="3.1.2.4" evidence="2"/>
<dbReference type="InterPro" id="IPR029045">
    <property type="entry name" value="ClpP/crotonase-like_dom_sf"/>
</dbReference>
<dbReference type="InterPro" id="IPR045004">
    <property type="entry name" value="ECH_dom"/>
</dbReference>
<dbReference type="AlphaFoldDB" id="A0A7Y0AZS0"/>
<dbReference type="GO" id="GO:0006574">
    <property type="term" value="P:L-valine catabolic process"/>
    <property type="evidence" value="ECO:0007669"/>
    <property type="project" value="TreeGrafter"/>
</dbReference>
<dbReference type="PANTHER" id="PTHR43176">
    <property type="entry name" value="3-HYDROXYISOBUTYRYL-COA HYDROLASE-RELATED"/>
    <property type="match status" value="1"/>
</dbReference>
<evidence type="ECO:0000256" key="1">
    <source>
        <dbReference type="ARBA" id="ARBA00001709"/>
    </source>
</evidence>
<comment type="caution">
    <text evidence="5">The sequence shown here is derived from an EMBL/GenBank/DDBJ whole genome shotgun (WGS) entry which is preliminary data.</text>
</comment>
<dbReference type="RefSeq" id="WP_169595064.1">
    <property type="nucleotide sequence ID" value="NZ_JABBGK010000006.1"/>
</dbReference>
<keyword evidence="3" id="KW-0378">Hydrolase</keyword>
<dbReference type="EMBL" id="JABBGK010000006">
    <property type="protein sequence ID" value="NML76491.1"/>
    <property type="molecule type" value="Genomic_DNA"/>
</dbReference>
<gene>
    <name evidence="5" type="ORF">HHL25_20355</name>
</gene>
<evidence type="ECO:0000256" key="3">
    <source>
        <dbReference type="ARBA" id="ARBA00022801"/>
    </source>
</evidence>
<organism evidence="5 6">
    <name type="scientific">Rhizobium terricola</name>
    <dbReference type="NCBI Taxonomy" id="2728849"/>
    <lineage>
        <taxon>Bacteria</taxon>
        <taxon>Pseudomonadati</taxon>
        <taxon>Pseudomonadota</taxon>
        <taxon>Alphaproteobacteria</taxon>
        <taxon>Hyphomicrobiales</taxon>
        <taxon>Rhizobiaceae</taxon>
        <taxon>Rhizobium/Agrobacterium group</taxon>
        <taxon>Rhizobium</taxon>
    </lineage>
</organism>
<dbReference type="Proteomes" id="UP000541470">
    <property type="component" value="Unassembled WGS sequence"/>
</dbReference>
<dbReference type="GO" id="GO:0016853">
    <property type="term" value="F:isomerase activity"/>
    <property type="evidence" value="ECO:0007669"/>
    <property type="project" value="UniProtKB-KW"/>
</dbReference>
<reference evidence="5 6" key="1">
    <citation type="submission" date="2020-04" db="EMBL/GenBank/DDBJ databases">
        <title>Rhizobium sp. S-51 isolated from soil.</title>
        <authorList>
            <person name="Dahal R.H."/>
        </authorList>
    </citation>
    <scope>NUCLEOTIDE SEQUENCE [LARGE SCALE GENOMIC DNA]</scope>
    <source>
        <strain evidence="5 6">S-51</strain>
    </source>
</reference>
<evidence type="ECO:0000313" key="6">
    <source>
        <dbReference type="Proteomes" id="UP000541470"/>
    </source>
</evidence>
<evidence type="ECO:0000259" key="4">
    <source>
        <dbReference type="Pfam" id="PF16113"/>
    </source>
</evidence>
<dbReference type="SUPFAM" id="SSF52096">
    <property type="entry name" value="ClpP/crotonase"/>
    <property type="match status" value="1"/>
</dbReference>
<sequence length="358" mass="37561">MHYLTTTDLAGEDVLSGRNGALGVILLNRPRVLNSLSLAMVQAIDAALDRFEPDPAVAAVLMTGEGERGLCAGGDIRTFYESGKAGDGRAADFLRAEYRMNARIAAFPKPYVVFMEGITMGGGVGVSSHGSHRVVTGTTKLAMPETGIGFFPDIGATWLLAKAPGELGTLMGLTGEAVAAADAIEAGFADWFVPAEALGTLAERLTALGTGAGAAEVSALIGEFATPAPGGEFAENRALIDRCFGFDTVEEIEAALAAETSPFATKVHSAMLAKSPTSLKVTLALLRAARRSPDLETCLEREFAATAQILHTPDFYEGIRAAIIDKDRNPKWSPASLDAIGPDIVAPFFRPHPKPLFG</sequence>
<protein>
    <recommendedName>
        <fullName evidence="2">3-hydroxyisobutyryl-CoA hydrolase</fullName>
        <ecNumber evidence="2">3.1.2.4</ecNumber>
    </recommendedName>
</protein>
<dbReference type="GO" id="GO:0003860">
    <property type="term" value="F:3-hydroxyisobutyryl-CoA hydrolase activity"/>
    <property type="evidence" value="ECO:0007669"/>
    <property type="project" value="UniProtKB-EC"/>
</dbReference>
<feature type="domain" description="Enoyl-CoA hydratase/isomerase" evidence="4">
    <location>
        <begin position="23"/>
        <end position="349"/>
    </location>
</feature>
<name>A0A7Y0AZS0_9HYPH</name>
<dbReference type="Gene3D" id="3.90.226.10">
    <property type="entry name" value="2-enoyl-CoA Hydratase, Chain A, domain 1"/>
    <property type="match status" value="1"/>
</dbReference>
<dbReference type="InterPro" id="IPR032259">
    <property type="entry name" value="HIBYL-CoA-H"/>
</dbReference>
<evidence type="ECO:0000256" key="2">
    <source>
        <dbReference type="ARBA" id="ARBA00011915"/>
    </source>
</evidence>
<dbReference type="Pfam" id="PF16113">
    <property type="entry name" value="ECH_2"/>
    <property type="match status" value="1"/>
</dbReference>
<keyword evidence="6" id="KW-1185">Reference proteome</keyword>
<accession>A0A7Y0AZS0</accession>
<dbReference type="CDD" id="cd06558">
    <property type="entry name" value="crotonase-like"/>
    <property type="match status" value="1"/>
</dbReference>
<keyword evidence="5" id="KW-0413">Isomerase</keyword>
<dbReference type="PANTHER" id="PTHR43176:SF3">
    <property type="entry name" value="3-HYDROXYISOBUTYRYL-COA HYDROLASE, MITOCHONDRIAL"/>
    <property type="match status" value="1"/>
</dbReference>